<comment type="similarity">
    <text evidence="1">Belongs to the 'GDSL' lipolytic enzyme family.</text>
</comment>
<dbReference type="Proteomes" id="UP001281410">
    <property type="component" value="Unassembled WGS sequence"/>
</dbReference>
<protein>
    <recommendedName>
        <fullName evidence="6">GDSL esterase/lipase</fullName>
    </recommendedName>
</protein>
<evidence type="ECO:0000313" key="5">
    <source>
        <dbReference type="Proteomes" id="UP001281410"/>
    </source>
</evidence>
<keyword evidence="5" id="KW-1185">Reference proteome</keyword>
<name>A0AAE0E5I9_9ROSI</name>
<gene>
    <name evidence="4" type="ORF">Dsin_021045</name>
</gene>
<dbReference type="Pfam" id="PF00657">
    <property type="entry name" value="Lipase_GDSL"/>
    <property type="match status" value="1"/>
</dbReference>
<dbReference type="AlphaFoldDB" id="A0AAE0E5I9"/>
<dbReference type="PANTHER" id="PTHR22835">
    <property type="entry name" value="ZINC FINGER FYVE DOMAIN CONTAINING PROTEIN"/>
    <property type="match status" value="1"/>
</dbReference>
<accession>A0AAE0E5I9</accession>
<evidence type="ECO:0000256" key="1">
    <source>
        <dbReference type="ARBA" id="ARBA00008668"/>
    </source>
</evidence>
<dbReference type="EMBL" id="JANJYJ010000006">
    <property type="protein sequence ID" value="KAK3206999.1"/>
    <property type="molecule type" value="Genomic_DNA"/>
</dbReference>
<dbReference type="InterPro" id="IPR036514">
    <property type="entry name" value="SGNH_hydro_sf"/>
</dbReference>
<reference evidence="4" key="1">
    <citation type="journal article" date="2023" name="Plant J.">
        <title>Genome sequences and population genomics provide insights into the demographic history, inbreeding, and mutation load of two 'living fossil' tree species of Dipteronia.</title>
        <authorList>
            <person name="Feng Y."/>
            <person name="Comes H.P."/>
            <person name="Chen J."/>
            <person name="Zhu S."/>
            <person name="Lu R."/>
            <person name="Zhang X."/>
            <person name="Li P."/>
            <person name="Qiu J."/>
            <person name="Olsen K.M."/>
            <person name="Qiu Y."/>
        </authorList>
    </citation>
    <scope>NUCLEOTIDE SEQUENCE</scope>
    <source>
        <strain evidence="4">NBL</strain>
    </source>
</reference>
<dbReference type="Gene3D" id="3.40.50.1110">
    <property type="entry name" value="SGNH hydrolase"/>
    <property type="match status" value="1"/>
</dbReference>
<dbReference type="GO" id="GO:0016788">
    <property type="term" value="F:hydrolase activity, acting on ester bonds"/>
    <property type="evidence" value="ECO:0007669"/>
    <property type="project" value="InterPro"/>
</dbReference>
<keyword evidence="2" id="KW-0325">Glycoprotein</keyword>
<proteinExistence type="inferred from homology"/>
<keyword evidence="3" id="KW-0732">Signal</keyword>
<sequence>MKAFLFFALLCFLASTVSTSPLRYEAIFNFGDSLSDTGNLLLSGALAFPVIGKLPYGETFFRHPTGRCSDGRLVIDFVAEAFGLPYLPPYLALKKGQAFEHGANFAVAGATAIDAEFFYEKNIGAVLWTNTSLNVQIDWFKKLKSSLCTSKQECDNYLKKSLFFVGEIGGNDYNYAAFVGGNMKQLRASVPLVVEAITNATSSLIEEGAAELVVPGNLPIGCSAGILNFVPEP</sequence>
<evidence type="ECO:0000313" key="4">
    <source>
        <dbReference type="EMBL" id="KAK3206999.1"/>
    </source>
</evidence>
<feature type="chain" id="PRO_5042117421" description="GDSL esterase/lipase" evidence="3">
    <location>
        <begin position="20"/>
        <end position="233"/>
    </location>
</feature>
<feature type="signal peptide" evidence="3">
    <location>
        <begin position="1"/>
        <end position="19"/>
    </location>
</feature>
<comment type="caution">
    <text evidence="4">The sequence shown here is derived from an EMBL/GenBank/DDBJ whole genome shotgun (WGS) entry which is preliminary data.</text>
</comment>
<evidence type="ECO:0000256" key="2">
    <source>
        <dbReference type="ARBA" id="ARBA00023180"/>
    </source>
</evidence>
<evidence type="ECO:0008006" key="6">
    <source>
        <dbReference type="Google" id="ProtNLM"/>
    </source>
</evidence>
<dbReference type="InterPro" id="IPR001087">
    <property type="entry name" value="GDSL"/>
</dbReference>
<evidence type="ECO:0000256" key="3">
    <source>
        <dbReference type="SAM" id="SignalP"/>
    </source>
</evidence>
<dbReference type="PANTHER" id="PTHR22835:SF659">
    <property type="entry name" value="GDSL LIPASE_ACYLHYDROLASE, PUTATIVE (AFU_ORTHOLOGUE AFUA_2G00510)-RELATED"/>
    <property type="match status" value="1"/>
</dbReference>
<organism evidence="4 5">
    <name type="scientific">Dipteronia sinensis</name>
    <dbReference type="NCBI Taxonomy" id="43782"/>
    <lineage>
        <taxon>Eukaryota</taxon>
        <taxon>Viridiplantae</taxon>
        <taxon>Streptophyta</taxon>
        <taxon>Embryophyta</taxon>
        <taxon>Tracheophyta</taxon>
        <taxon>Spermatophyta</taxon>
        <taxon>Magnoliopsida</taxon>
        <taxon>eudicotyledons</taxon>
        <taxon>Gunneridae</taxon>
        <taxon>Pentapetalae</taxon>
        <taxon>rosids</taxon>
        <taxon>malvids</taxon>
        <taxon>Sapindales</taxon>
        <taxon>Sapindaceae</taxon>
        <taxon>Hippocastanoideae</taxon>
        <taxon>Acereae</taxon>
        <taxon>Dipteronia</taxon>
    </lineage>
</organism>